<name>A0A5J6VLU8_9VIRU</name>
<dbReference type="InterPro" id="IPR050477">
    <property type="entry name" value="GrpII_AminoAcid_Decarb"/>
</dbReference>
<dbReference type="GO" id="GO:0030170">
    <property type="term" value="F:pyridoxal phosphate binding"/>
    <property type="evidence" value="ECO:0007669"/>
    <property type="project" value="InterPro"/>
</dbReference>
<keyword evidence="12" id="KW-0456">Lyase</keyword>
<comment type="similarity">
    <text evidence="13">Belongs to the group II decarboxylase family. Sphingosine-1-phosphate lyase subfamily.</text>
</comment>
<evidence type="ECO:0000256" key="8">
    <source>
        <dbReference type="ARBA" id="ARBA00022919"/>
    </source>
</evidence>
<comment type="cofactor">
    <cofactor evidence="1">
        <name>pyridoxal 5'-phosphate</name>
        <dbReference type="ChEBI" id="CHEBI:597326"/>
    </cofactor>
</comment>
<evidence type="ECO:0000256" key="4">
    <source>
        <dbReference type="ARBA" id="ARBA00004991"/>
    </source>
</evidence>
<evidence type="ECO:0000256" key="12">
    <source>
        <dbReference type="ARBA" id="ARBA00023239"/>
    </source>
</evidence>
<dbReference type="EMBL" id="MN448287">
    <property type="protein sequence ID" value="QFG74441.1"/>
    <property type="molecule type" value="Genomic_DNA"/>
</dbReference>
<feature type="transmembrane region" description="Helical" evidence="14">
    <location>
        <begin position="21"/>
        <end position="38"/>
    </location>
</feature>
<evidence type="ECO:0000256" key="11">
    <source>
        <dbReference type="ARBA" id="ARBA00023136"/>
    </source>
</evidence>
<evidence type="ECO:0000256" key="6">
    <source>
        <dbReference type="ARBA" id="ARBA00022824"/>
    </source>
</evidence>
<evidence type="ECO:0000256" key="13">
    <source>
        <dbReference type="ARBA" id="ARBA00038302"/>
    </source>
</evidence>
<accession>A0A5J6VLU8</accession>
<reference evidence="15" key="1">
    <citation type="journal article" date="2019" name="Philos. Trans. R. Soc. Lond., B, Biol. Sci.">
        <title>Targeted metagenomic recovery of four divergent viruses reveals shared and distinctive characteristics of giant viruses of marine eukaryotes.</title>
        <authorList>
            <person name="Needham D.M."/>
            <person name="Poirier C."/>
            <person name="Hehenberger E."/>
            <person name="Jimenez V."/>
            <person name="Swalwell J.E."/>
            <person name="Santoro A.E."/>
            <person name="Worden A.Z."/>
        </authorList>
    </citation>
    <scope>NUCLEOTIDE SEQUENCE</scope>
    <source>
        <strain evidence="15">MPacV-611</strain>
    </source>
</reference>
<dbReference type="InterPro" id="IPR015421">
    <property type="entry name" value="PyrdxlP-dep_Trfase_major"/>
</dbReference>
<dbReference type="InterPro" id="IPR015422">
    <property type="entry name" value="PyrdxlP-dep_Trfase_small"/>
</dbReference>
<keyword evidence="5 14" id="KW-0812">Transmembrane</keyword>
<dbReference type="SUPFAM" id="SSF53383">
    <property type="entry name" value="PLP-dependent transferases"/>
    <property type="match status" value="1"/>
</dbReference>
<keyword evidence="10" id="KW-0443">Lipid metabolism</keyword>
<evidence type="ECO:0000256" key="10">
    <source>
        <dbReference type="ARBA" id="ARBA00023098"/>
    </source>
</evidence>
<keyword evidence="7" id="KW-0663">Pyridoxal phosphate</keyword>
<dbReference type="InterPro" id="IPR015424">
    <property type="entry name" value="PyrdxlP-dep_Trfase"/>
</dbReference>
<keyword evidence="8" id="KW-0746">Sphingolipid metabolism</keyword>
<dbReference type="Gene3D" id="3.90.1150.10">
    <property type="entry name" value="Aspartate Aminotransferase, domain 1"/>
    <property type="match status" value="1"/>
</dbReference>
<comment type="pathway">
    <text evidence="3">Lipid metabolism; sphingolipid metabolism.</text>
</comment>
<keyword evidence="11 14" id="KW-0472">Membrane</keyword>
<sequence length="514" mass="58697">MIFNNIYNFFYQNIILKKTNIITIFGYYYLLNSLYYFIQKKLKTFNVKNLPYIKNKIDSERANIIQSIKHDLDEENTNVAKYNEIPTIGISQDSLVKIFDKIKNNTSYDYKNGNVSGSMYSKNEGLEQTIIKLFPYFHKSNPLHTNLFPSIRNMENELVTFMIKLFDGSKDTCGTFTSGGTESILLACKTYRDYGYSRGIESPEIIASSTAHCAFNKACKYFNIKLILLPCLYDGTIDLVALKKSISKNTILIVGSTPSYNLGIIDPIDNLSDIALKYNIPLHIDACIGAFLINFTEYKYNFSLKGVTSISADYHKYGQSPKGASCIMYSDKKYMKHQYYIDVKWSGGVYATSTVAGSRCGNIVALTWATLMYTGKHGYLNNYCYIDTLRKHFIMKCNSIDELFIYGNPELSIIAIGSDSININILCDNLKKKKWSINVIQNPNGFHFCLTLYHTEKIINKFIDDVKEILEDLRNKQFEKFSPCIYGTIQKVNNTGIIEDVVVDYLNVVNNVNL</sequence>
<comment type="pathway">
    <text evidence="4">Sphingolipid metabolism.</text>
</comment>
<keyword evidence="9 14" id="KW-1133">Transmembrane helix</keyword>
<protein>
    <submittedName>
        <fullName evidence="15">Pyridoxal-dependent decarboxylase conserved domain protein</fullName>
    </submittedName>
</protein>
<evidence type="ECO:0000256" key="7">
    <source>
        <dbReference type="ARBA" id="ARBA00022898"/>
    </source>
</evidence>
<keyword evidence="6" id="KW-0256">Endoplasmic reticulum</keyword>
<dbReference type="InterPro" id="IPR002129">
    <property type="entry name" value="PyrdxlP-dep_de-COase"/>
</dbReference>
<evidence type="ECO:0000313" key="15">
    <source>
        <dbReference type="EMBL" id="QFG74441.1"/>
    </source>
</evidence>
<dbReference type="FunFam" id="3.40.640.10:FF:000020">
    <property type="entry name" value="sphingosine-1-phosphate lyase 1"/>
    <property type="match status" value="1"/>
</dbReference>
<proteinExistence type="inferred from homology"/>
<dbReference type="PANTHER" id="PTHR42735:SF6">
    <property type="entry name" value="SPHINGOSINE-1-PHOSPHATE LYASE 1"/>
    <property type="match status" value="1"/>
</dbReference>
<dbReference type="Gene3D" id="6.10.140.2150">
    <property type="match status" value="1"/>
</dbReference>
<evidence type="ECO:0000256" key="1">
    <source>
        <dbReference type="ARBA" id="ARBA00001933"/>
    </source>
</evidence>
<evidence type="ECO:0000256" key="9">
    <source>
        <dbReference type="ARBA" id="ARBA00022989"/>
    </source>
</evidence>
<evidence type="ECO:0000256" key="5">
    <source>
        <dbReference type="ARBA" id="ARBA00022692"/>
    </source>
</evidence>
<dbReference type="GO" id="GO:0030149">
    <property type="term" value="P:sphingolipid catabolic process"/>
    <property type="evidence" value="ECO:0007669"/>
    <property type="project" value="TreeGrafter"/>
</dbReference>
<evidence type="ECO:0000256" key="3">
    <source>
        <dbReference type="ARBA" id="ARBA00004760"/>
    </source>
</evidence>
<comment type="subcellular location">
    <subcellularLocation>
        <location evidence="2">Endoplasmic reticulum membrane</location>
        <topology evidence="2">Single-pass membrane protein</topology>
    </subcellularLocation>
</comment>
<organism evidence="15">
    <name type="scientific">Megaviridae environmental sample</name>
    <dbReference type="NCBI Taxonomy" id="1737588"/>
    <lineage>
        <taxon>Viruses</taxon>
        <taxon>Varidnaviria</taxon>
        <taxon>Bamfordvirae</taxon>
        <taxon>Nucleocytoviricota</taxon>
        <taxon>Megaviricetes</taxon>
        <taxon>Imitervirales</taxon>
        <taxon>Mimiviridae</taxon>
        <taxon>environmental samples</taxon>
    </lineage>
</organism>
<dbReference type="PANTHER" id="PTHR42735">
    <property type="match status" value="1"/>
</dbReference>
<dbReference type="GO" id="GO:0016020">
    <property type="term" value="C:membrane"/>
    <property type="evidence" value="ECO:0007669"/>
    <property type="project" value="GOC"/>
</dbReference>
<dbReference type="GO" id="GO:0019752">
    <property type="term" value="P:carboxylic acid metabolic process"/>
    <property type="evidence" value="ECO:0007669"/>
    <property type="project" value="InterPro"/>
</dbReference>
<evidence type="ECO:0000256" key="14">
    <source>
        <dbReference type="SAM" id="Phobius"/>
    </source>
</evidence>
<evidence type="ECO:0000256" key="2">
    <source>
        <dbReference type="ARBA" id="ARBA00004389"/>
    </source>
</evidence>
<dbReference type="Gene3D" id="3.40.640.10">
    <property type="entry name" value="Type I PLP-dependent aspartate aminotransferase-like (Major domain)"/>
    <property type="match status" value="1"/>
</dbReference>
<dbReference type="Pfam" id="PF00282">
    <property type="entry name" value="Pyridoxal_deC"/>
    <property type="match status" value="1"/>
</dbReference>
<dbReference type="GO" id="GO:0008117">
    <property type="term" value="F:sphinganine-1-phosphate aldolase activity"/>
    <property type="evidence" value="ECO:0007669"/>
    <property type="project" value="TreeGrafter"/>
</dbReference>